<comment type="caution">
    <text evidence="1">The sequence shown here is derived from an EMBL/GenBank/DDBJ whole genome shotgun (WGS) entry which is preliminary data.</text>
</comment>
<protein>
    <submittedName>
        <fullName evidence="1">Uncharacterized protein</fullName>
    </submittedName>
</protein>
<keyword evidence="2" id="KW-1185">Reference proteome</keyword>
<proteinExistence type="predicted"/>
<dbReference type="EMBL" id="JAWRVE010000254">
    <property type="protein sequence ID" value="KAL1846966.1"/>
    <property type="molecule type" value="Genomic_DNA"/>
</dbReference>
<dbReference type="Proteomes" id="UP001583177">
    <property type="component" value="Unassembled WGS sequence"/>
</dbReference>
<organism evidence="1 2">
    <name type="scientific">Diaporthe australafricana</name>
    <dbReference type="NCBI Taxonomy" id="127596"/>
    <lineage>
        <taxon>Eukaryota</taxon>
        <taxon>Fungi</taxon>
        <taxon>Dikarya</taxon>
        <taxon>Ascomycota</taxon>
        <taxon>Pezizomycotina</taxon>
        <taxon>Sordariomycetes</taxon>
        <taxon>Sordariomycetidae</taxon>
        <taxon>Diaporthales</taxon>
        <taxon>Diaporthaceae</taxon>
        <taxon>Diaporthe</taxon>
    </lineage>
</organism>
<accession>A0ABR3VWS0</accession>
<evidence type="ECO:0000313" key="1">
    <source>
        <dbReference type="EMBL" id="KAL1846966.1"/>
    </source>
</evidence>
<sequence length="379" mass="43995">MAHSRHHYYFIDATCDISARNATQGNRCFDSFVQAAQRWARRAVERLQDNGDTDFARVFNVIFKTPKNDCIPLPLPERWQSRFGFQDDHEWIPTIDHVLNALSDFENNWRRTDNRHEANLRFFSDNRRRWLDGGHNPMSLQDRLYDPVNHVWYIGNVAALDDGQAVGFDGIPGSEHFPHFDPDARRHSRQENPRRYVIDISNSAWDNFRDWDHLLESRDASFNGVTINDMISSSMTRLILHEVMHCLPYYLDDVRLEFPGATSETSSWEAVMNCKKGDAHRNAESVALLGLWAALADTIPHRSTAGGFTLDRGWDSIPGAWEDAKNDFDDDELDEEEQAVSTWTEKWTLQLPSEMFMIKIDHLRNFYWGSFLKVRAALS</sequence>
<reference evidence="1 2" key="1">
    <citation type="journal article" date="2024" name="IMA Fungus">
        <title>IMA Genome - F19 : A genome assembly and annotation guide to empower mycologists, including annotated draft genome sequences of Ceratocystis pirilliformis, Diaporthe australafricana, Fusarium ophioides, Paecilomyces lecythidis, and Sporothrix stenoceras.</title>
        <authorList>
            <person name="Aylward J."/>
            <person name="Wilson A.M."/>
            <person name="Visagie C.M."/>
            <person name="Spraker J."/>
            <person name="Barnes I."/>
            <person name="Buitendag C."/>
            <person name="Ceriani C."/>
            <person name="Del Mar Angel L."/>
            <person name="du Plessis D."/>
            <person name="Fuchs T."/>
            <person name="Gasser K."/>
            <person name="Kramer D."/>
            <person name="Li W."/>
            <person name="Munsamy K."/>
            <person name="Piso A."/>
            <person name="Price J.L."/>
            <person name="Sonnekus B."/>
            <person name="Thomas C."/>
            <person name="van der Nest A."/>
            <person name="van Dijk A."/>
            <person name="van Heerden A."/>
            <person name="van Vuuren N."/>
            <person name="Yilmaz N."/>
            <person name="Duong T.A."/>
            <person name="van der Merwe N.A."/>
            <person name="Wingfield M.J."/>
            <person name="Wingfield B.D."/>
        </authorList>
    </citation>
    <scope>NUCLEOTIDE SEQUENCE [LARGE SCALE GENOMIC DNA]</scope>
    <source>
        <strain evidence="1 2">CMW 18300</strain>
    </source>
</reference>
<gene>
    <name evidence="1" type="ORF">Daus18300_014096</name>
</gene>
<name>A0ABR3VWS0_9PEZI</name>
<evidence type="ECO:0000313" key="2">
    <source>
        <dbReference type="Proteomes" id="UP001583177"/>
    </source>
</evidence>